<reference evidence="1 2" key="1">
    <citation type="journal article" date="2004" name="Nat. Biotechnol.">
        <title>The genome sequence of the capnophilic rumen bacterium Mannheimia succiniciproducens.</title>
        <authorList>
            <person name="Hong S.H."/>
            <person name="Kim J.S."/>
            <person name="Lee S.Y."/>
            <person name="In Y.H."/>
            <person name="Choi S.S."/>
            <person name="Rih J.-K."/>
            <person name="Kim C.H."/>
            <person name="Jeong H."/>
            <person name="Hur C.G."/>
            <person name="Kim J.J."/>
        </authorList>
    </citation>
    <scope>NUCLEOTIDE SEQUENCE [LARGE SCALE GENOMIC DNA]</scope>
    <source>
        <strain evidence="2">KCTC 0769BP / MBEL55E</strain>
    </source>
</reference>
<accession>Q65RN6</accession>
<sequence length="30" mass="3624">MLINIHYSQVLRKQTALLTNAKVRSFFRKF</sequence>
<evidence type="ECO:0000313" key="1">
    <source>
        <dbReference type="EMBL" id="AAU38374.1"/>
    </source>
</evidence>
<dbReference type="EMBL" id="AE016827">
    <property type="protein sequence ID" value="AAU38374.1"/>
    <property type="molecule type" value="Genomic_DNA"/>
</dbReference>
<dbReference type="KEGG" id="msu:MS1767"/>
<gene>
    <name evidence="1" type="ordered locus">MS1767</name>
</gene>
<keyword evidence="2" id="KW-1185">Reference proteome</keyword>
<organism evidence="1 2">
    <name type="scientific">Mannheimia succiniciproducens (strain KCTC 0769BP / MBEL55E)</name>
    <dbReference type="NCBI Taxonomy" id="221988"/>
    <lineage>
        <taxon>Bacteria</taxon>
        <taxon>Pseudomonadati</taxon>
        <taxon>Pseudomonadota</taxon>
        <taxon>Gammaproteobacteria</taxon>
        <taxon>Pasteurellales</taxon>
        <taxon>Pasteurellaceae</taxon>
        <taxon>Basfia</taxon>
    </lineage>
</organism>
<dbReference type="HOGENOM" id="CLU_3404271_0_0_6"/>
<dbReference type="Proteomes" id="UP000000607">
    <property type="component" value="Chromosome"/>
</dbReference>
<protein>
    <submittedName>
        <fullName evidence="1">Uncharacterized protein</fullName>
    </submittedName>
</protein>
<dbReference type="AlphaFoldDB" id="Q65RN6"/>
<proteinExistence type="predicted"/>
<name>Q65RN6_MANSM</name>
<evidence type="ECO:0000313" key="2">
    <source>
        <dbReference type="Proteomes" id="UP000000607"/>
    </source>
</evidence>